<dbReference type="AlphaFoldDB" id="A0A2P7STK3"/>
<dbReference type="EMBL" id="PXYK01000001">
    <property type="protein sequence ID" value="PSJ65818.1"/>
    <property type="molecule type" value="Genomic_DNA"/>
</dbReference>
<keyword evidence="4" id="KW-1185">Reference proteome</keyword>
<dbReference type="GO" id="GO:0006354">
    <property type="term" value="P:DNA-templated transcription elongation"/>
    <property type="evidence" value="ECO:0007669"/>
    <property type="project" value="TreeGrafter"/>
</dbReference>
<dbReference type="RefSeq" id="WP_106770360.1">
    <property type="nucleotide sequence ID" value="NZ_PXYK01000001.1"/>
</dbReference>
<dbReference type="NCBIfam" id="NF004396">
    <property type="entry name" value="PRK05753.1"/>
    <property type="match status" value="1"/>
</dbReference>
<evidence type="ECO:0000259" key="1">
    <source>
        <dbReference type="Pfam" id="PF01272"/>
    </source>
</evidence>
<dbReference type="InterPro" id="IPR036953">
    <property type="entry name" value="GreA/GreB_C_sf"/>
</dbReference>
<protein>
    <submittedName>
        <fullName evidence="3">Nucleoside diphosphate kinase regulator</fullName>
    </submittedName>
</protein>
<accession>A0A2P7STK3</accession>
<organism evidence="3 4">
    <name type="scientific">Kumtagia ephedrae</name>
    <dbReference type="NCBI Taxonomy" id="2116701"/>
    <lineage>
        <taxon>Bacteria</taxon>
        <taxon>Pseudomonadati</taxon>
        <taxon>Pseudomonadota</taxon>
        <taxon>Alphaproteobacteria</taxon>
        <taxon>Hyphomicrobiales</taxon>
        <taxon>Phyllobacteriaceae</taxon>
        <taxon>Kumtagia</taxon>
    </lineage>
</organism>
<dbReference type="GO" id="GO:0070063">
    <property type="term" value="F:RNA polymerase binding"/>
    <property type="evidence" value="ECO:0007669"/>
    <property type="project" value="InterPro"/>
</dbReference>
<reference evidence="3 4" key="1">
    <citation type="submission" date="2018-03" db="EMBL/GenBank/DDBJ databases">
        <title>The draft genome of Mesorhizobium sp. 6GN-30.</title>
        <authorList>
            <person name="Liu L."/>
            <person name="Li L."/>
            <person name="Wang T."/>
            <person name="Zhang X."/>
            <person name="Liang L."/>
        </authorList>
    </citation>
    <scope>NUCLEOTIDE SEQUENCE [LARGE SCALE GENOMIC DNA]</scope>
    <source>
        <strain evidence="3 4">6GN30</strain>
    </source>
</reference>
<dbReference type="Proteomes" id="UP000241229">
    <property type="component" value="Unassembled WGS sequence"/>
</dbReference>
<dbReference type="PANTHER" id="PTHR30437:SF5">
    <property type="entry name" value="REGULATOR OF NUCLEOSIDE DIPHOSPHATE KINASE"/>
    <property type="match status" value="1"/>
</dbReference>
<dbReference type="OrthoDB" id="192847at2"/>
<dbReference type="InterPro" id="IPR023459">
    <property type="entry name" value="Tscrpt_elong_fac_GreA/B_fam"/>
</dbReference>
<dbReference type="Pfam" id="PF01272">
    <property type="entry name" value="GreA_GreB"/>
    <property type="match status" value="1"/>
</dbReference>
<dbReference type="GO" id="GO:0032784">
    <property type="term" value="P:regulation of DNA-templated transcription elongation"/>
    <property type="evidence" value="ECO:0007669"/>
    <property type="project" value="InterPro"/>
</dbReference>
<name>A0A2P7STK3_9HYPH</name>
<dbReference type="Gene3D" id="1.10.286.20">
    <property type="match status" value="1"/>
</dbReference>
<dbReference type="InterPro" id="IPR029462">
    <property type="entry name" value="Rnk_N"/>
</dbReference>
<gene>
    <name evidence="3" type="ORF">C7I84_01475</name>
</gene>
<dbReference type="GO" id="GO:0003677">
    <property type="term" value="F:DNA binding"/>
    <property type="evidence" value="ECO:0007669"/>
    <property type="project" value="InterPro"/>
</dbReference>
<dbReference type="Pfam" id="PF14760">
    <property type="entry name" value="Rnk_N"/>
    <property type="match status" value="1"/>
</dbReference>
<comment type="caution">
    <text evidence="3">The sequence shown here is derived from an EMBL/GenBank/DDBJ whole genome shotgun (WGS) entry which is preliminary data.</text>
</comment>
<sequence length="145" mass="15710">MTTLPEARRKPAITIARSEHQRLLSFATALESRDPDLAETLLGELERARIVDDHRLAGSVVRMGSTVRYQAGDEIRTVTLVYPAEADIALGRVSVLTPVGAALLGLSPGQSIDWTDRNGRRHDLTVVRVGSEDSARPGDRSAAAR</sequence>
<feature type="domain" description="Transcription elongation factor GreA/GreB C-terminal" evidence="1">
    <location>
        <begin position="59"/>
        <end position="129"/>
    </location>
</feature>
<dbReference type="GO" id="GO:0016301">
    <property type="term" value="F:kinase activity"/>
    <property type="evidence" value="ECO:0007669"/>
    <property type="project" value="UniProtKB-KW"/>
</dbReference>
<dbReference type="InterPro" id="IPR001437">
    <property type="entry name" value="Tscrpt_elong_fac_GreA/B_C"/>
</dbReference>
<feature type="domain" description="Regulator of nucleoside diphosphate kinase N-terminal" evidence="2">
    <location>
        <begin position="11"/>
        <end position="51"/>
    </location>
</feature>
<dbReference type="SUPFAM" id="SSF54534">
    <property type="entry name" value="FKBP-like"/>
    <property type="match status" value="1"/>
</dbReference>
<dbReference type="Gene3D" id="3.10.50.30">
    <property type="entry name" value="Transcription elongation factor, GreA/GreB, C-terminal domain"/>
    <property type="match status" value="1"/>
</dbReference>
<evidence type="ECO:0000313" key="3">
    <source>
        <dbReference type="EMBL" id="PSJ65818.1"/>
    </source>
</evidence>
<proteinExistence type="predicted"/>
<keyword evidence="3" id="KW-0808">Transferase</keyword>
<evidence type="ECO:0000313" key="4">
    <source>
        <dbReference type="Proteomes" id="UP000241229"/>
    </source>
</evidence>
<keyword evidence="3" id="KW-0418">Kinase</keyword>
<evidence type="ECO:0000259" key="2">
    <source>
        <dbReference type="Pfam" id="PF14760"/>
    </source>
</evidence>
<dbReference type="PANTHER" id="PTHR30437">
    <property type="entry name" value="TRANSCRIPTION ELONGATION FACTOR GREA"/>
    <property type="match status" value="1"/>
</dbReference>